<gene>
    <name evidence="1" type="ORF">HPHPA26_1152</name>
</gene>
<protein>
    <submittedName>
        <fullName evidence="1">Uncharacterized protein</fullName>
    </submittedName>
</protein>
<accession>I9TXQ3</accession>
<proteinExistence type="predicted"/>
<sequence>MILSDNPSLSLIIFFQEIARISEKLSLISFMSLLTRSQQDQRSRLALSCFILCSPFFSLLIDLL</sequence>
<dbReference type="Proteomes" id="UP000005323">
    <property type="component" value="Unassembled WGS sequence"/>
</dbReference>
<comment type="caution">
    <text evidence="1">The sequence shown here is derived from an EMBL/GenBank/DDBJ whole genome shotgun (WGS) entry which is preliminary data.</text>
</comment>
<name>I9TXQ3_HELPX</name>
<evidence type="ECO:0000313" key="1">
    <source>
        <dbReference type="EMBL" id="EJB74601.1"/>
    </source>
</evidence>
<dbReference type="PATRIC" id="fig|992056.3.peg.1120"/>
<dbReference type="AlphaFoldDB" id="I9TXQ3"/>
<reference evidence="1 2" key="1">
    <citation type="journal article" date="2013" name="Pathog. Dis.">
        <title>Genome sequences of 65 Helicobacter pylori strains isolated from asymptomatic individuals and patients with gastric cancer, peptic ulcer disease, or gastritis.</title>
        <authorList>
            <person name="Blanchard T.G."/>
            <person name="Czinn S.J."/>
            <person name="Correa P."/>
            <person name="Nakazawa T."/>
            <person name="Keelan M."/>
            <person name="Morningstar L."/>
            <person name="Santana-Cruz I."/>
            <person name="Maroo A."/>
            <person name="McCracken C."/>
            <person name="Shefchek K."/>
            <person name="Daugherty S."/>
            <person name="Song Y."/>
            <person name="Fraser C.M."/>
            <person name="Fricke W.F."/>
        </authorList>
    </citation>
    <scope>NUCLEOTIDE SEQUENCE [LARGE SCALE GENOMIC DNA]</scope>
    <source>
        <strain evidence="1 2">Hp A-26</strain>
    </source>
</reference>
<organism evidence="1 2">
    <name type="scientific">Helicobacter pylori Hp A-26</name>
    <dbReference type="NCBI Taxonomy" id="992056"/>
    <lineage>
        <taxon>Bacteria</taxon>
        <taxon>Pseudomonadati</taxon>
        <taxon>Campylobacterota</taxon>
        <taxon>Epsilonproteobacteria</taxon>
        <taxon>Campylobacterales</taxon>
        <taxon>Helicobacteraceae</taxon>
        <taxon>Helicobacter</taxon>
    </lineage>
</organism>
<dbReference type="EMBL" id="AKOV01000004">
    <property type="protein sequence ID" value="EJB74601.1"/>
    <property type="molecule type" value="Genomic_DNA"/>
</dbReference>
<evidence type="ECO:0000313" key="2">
    <source>
        <dbReference type="Proteomes" id="UP000005323"/>
    </source>
</evidence>